<dbReference type="PANTHER" id="PTHR24300">
    <property type="entry name" value="CYTOCHROME P450 508A4-RELATED"/>
    <property type="match status" value="1"/>
</dbReference>
<dbReference type="SUPFAM" id="SSF48264">
    <property type="entry name" value="Cytochrome P450"/>
    <property type="match status" value="1"/>
</dbReference>
<evidence type="ECO:0000256" key="8">
    <source>
        <dbReference type="RuleBase" id="RU000461"/>
    </source>
</evidence>
<keyword evidence="4 8" id="KW-0560">Oxidoreductase</keyword>
<dbReference type="Gene3D" id="1.10.630.10">
    <property type="entry name" value="Cytochrome P450"/>
    <property type="match status" value="1"/>
</dbReference>
<dbReference type="EC" id="1.14.14.1" evidence="9"/>
<keyword evidence="7 8" id="KW-0349">Heme</keyword>
<comment type="cofactor">
    <cofactor evidence="1 7">
        <name>heme</name>
        <dbReference type="ChEBI" id="CHEBI:30413"/>
    </cofactor>
</comment>
<evidence type="ECO:0000256" key="2">
    <source>
        <dbReference type="ARBA" id="ARBA00010617"/>
    </source>
</evidence>
<name>A0A6J8EKH1_MYTCO</name>
<dbReference type="EC" id="1.14.14.73" evidence="9"/>
<dbReference type="AlphaFoldDB" id="A0A6J8EKH1"/>
<dbReference type="PRINTS" id="PR00463">
    <property type="entry name" value="EP450I"/>
</dbReference>
<dbReference type="EC" id="1.14.14.74" evidence="9"/>
<evidence type="ECO:0000256" key="6">
    <source>
        <dbReference type="ARBA" id="ARBA00023033"/>
    </source>
</evidence>
<dbReference type="GO" id="GO:0008395">
    <property type="term" value="F:steroid hydroxylase activity"/>
    <property type="evidence" value="ECO:0007669"/>
    <property type="project" value="TreeGrafter"/>
</dbReference>
<dbReference type="PRINTS" id="PR00385">
    <property type="entry name" value="P450"/>
</dbReference>
<reference evidence="9 10" key="1">
    <citation type="submission" date="2020-06" db="EMBL/GenBank/DDBJ databases">
        <authorList>
            <person name="Li R."/>
            <person name="Bekaert M."/>
        </authorList>
    </citation>
    <scope>NUCLEOTIDE SEQUENCE [LARGE SCALE GENOMIC DNA]</scope>
    <source>
        <strain evidence="10">wild</strain>
    </source>
</reference>
<dbReference type="GO" id="GO:0016712">
    <property type="term" value="F:oxidoreductase activity, acting on paired donors, with incorporation or reduction of molecular oxygen, reduced flavin or flavoprotein as one donor, and incorporation of one atom of oxygen"/>
    <property type="evidence" value="ECO:0007669"/>
    <property type="project" value="UniProtKB-EC"/>
</dbReference>
<dbReference type="InterPro" id="IPR050182">
    <property type="entry name" value="Cytochrome_P450_fam2"/>
</dbReference>
<accession>A0A6J8EKH1</accession>
<dbReference type="InterPro" id="IPR036396">
    <property type="entry name" value="Cyt_P450_sf"/>
</dbReference>
<dbReference type="InterPro" id="IPR017972">
    <property type="entry name" value="Cyt_P450_CS"/>
</dbReference>
<sequence>MLQIAEFKSLINGTGVQLDCCNDRVASESRCLGRFDGTDISKTYREYRKRYGDVFSFKLGSQLYIVINGYEKIKEFIVQNGSKLSNRPSNLLLDQMYKHRGIIASNGKAWKENRHFTTVRLKDFGIGTPRQEQMILSEVSEYLSEIESKKGKPFDMRDITSAAICNIISKICFGHRFKYNDEKSLKLLHYIHDMFVKQNYTGLLNFFPFFRYLPFDIFETNSVWNAFHKLSRFLKDLIDKRRTTWVPKQPRDLIDSYLDQQLKEKSESFSEDQMFQVIFDLYLAGTETTAMTILWTILIFVHNPKVQTKMRKEVLERIGNDRLPSLKDQHRMPYSQAVITEVHRYASVIRGIPRASVSDSYIGGYFIPKEALIYVNSESIHYDEDYFENPTTFKPERFLNKDGEFVSNSREFAFGTGKRACLGEILAQAELFLFLTSMLQKFNFEPEDVNSLPTMEPVIGISANPKQFNVRAVQLR</sequence>
<dbReference type="GO" id="GO:0005506">
    <property type="term" value="F:iron ion binding"/>
    <property type="evidence" value="ECO:0007669"/>
    <property type="project" value="InterPro"/>
</dbReference>
<evidence type="ECO:0000256" key="1">
    <source>
        <dbReference type="ARBA" id="ARBA00001971"/>
    </source>
</evidence>
<feature type="binding site" description="axial binding residue" evidence="7">
    <location>
        <position position="421"/>
    </location>
    <ligand>
        <name>heme</name>
        <dbReference type="ChEBI" id="CHEBI:30413"/>
    </ligand>
    <ligandPart>
        <name>Fe</name>
        <dbReference type="ChEBI" id="CHEBI:18248"/>
    </ligandPart>
</feature>
<dbReference type="PANTHER" id="PTHR24300:SF403">
    <property type="entry name" value="CYTOCHROME P450 306A1"/>
    <property type="match status" value="1"/>
</dbReference>
<dbReference type="InterPro" id="IPR002401">
    <property type="entry name" value="Cyt_P450_E_grp-I"/>
</dbReference>
<dbReference type="PROSITE" id="PS00086">
    <property type="entry name" value="CYTOCHROME_P450"/>
    <property type="match status" value="1"/>
</dbReference>
<dbReference type="GO" id="GO:0020037">
    <property type="term" value="F:heme binding"/>
    <property type="evidence" value="ECO:0007669"/>
    <property type="project" value="InterPro"/>
</dbReference>
<evidence type="ECO:0000256" key="3">
    <source>
        <dbReference type="ARBA" id="ARBA00022723"/>
    </source>
</evidence>
<dbReference type="InterPro" id="IPR001128">
    <property type="entry name" value="Cyt_P450"/>
</dbReference>
<evidence type="ECO:0000256" key="7">
    <source>
        <dbReference type="PIRSR" id="PIRSR602401-1"/>
    </source>
</evidence>
<dbReference type="GO" id="GO:0006082">
    <property type="term" value="P:organic acid metabolic process"/>
    <property type="evidence" value="ECO:0007669"/>
    <property type="project" value="TreeGrafter"/>
</dbReference>
<keyword evidence="3 7" id="KW-0479">Metal-binding</keyword>
<comment type="similarity">
    <text evidence="2 8">Belongs to the cytochrome P450 family.</text>
</comment>
<keyword evidence="6 8" id="KW-0503">Monooxygenase</keyword>
<organism evidence="9 10">
    <name type="scientific">Mytilus coruscus</name>
    <name type="common">Sea mussel</name>
    <dbReference type="NCBI Taxonomy" id="42192"/>
    <lineage>
        <taxon>Eukaryota</taxon>
        <taxon>Metazoa</taxon>
        <taxon>Spiralia</taxon>
        <taxon>Lophotrochozoa</taxon>
        <taxon>Mollusca</taxon>
        <taxon>Bivalvia</taxon>
        <taxon>Autobranchia</taxon>
        <taxon>Pteriomorphia</taxon>
        <taxon>Mytilida</taxon>
        <taxon>Mytiloidea</taxon>
        <taxon>Mytilidae</taxon>
        <taxon>Mytilinae</taxon>
        <taxon>Mytilus</taxon>
    </lineage>
</organism>
<dbReference type="OrthoDB" id="2789670at2759"/>
<dbReference type="FunFam" id="1.10.630.10:FF:000036">
    <property type="entry name" value="CYtochrome P450 family"/>
    <property type="match status" value="1"/>
</dbReference>
<dbReference type="EMBL" id="CACVKT020009132">
    <property type="protein sequence ID" value="CAC5420396.1"/>
    <property type="molecule type" value="Genomic_DNA"/>
</dbReference>
<evidence type="ECO:0000256" key="5">
    <source>
        <dbReference type="ARBA" id="ARBA00023004"/>
    </source>
</evidence>
<keyword evidence="10" id="KW-1185">Reference proteome</keyword>
<keyword evidence="5 7" id="KW-0408">Iron</keyword>
<proteinExistence type="inferred from homology"/>
<dbReference type="EC" id="1.14.14.75" evidence="9"/>
<evidence type="ECO:0000313" key="9">
    <source>
        <dbReference type="EMBL" id="CAC5420396.1"/>
    </source>
</evidence>
<dbReference type="Pfam" id="PF00067">
    <property type="entry name" value="p450"/>
    <property type="match status" value="1"/>
</dbReference>
<evidence type="ECO:0000313" key="10">
    <source>
        <dbReference type="Proteomes" id="UP000507470"/>
    </source>
</evidence>
<gene>
    <name evidence="9" type="ORF">MCOR_52619</name>
</gene>
<protein>
    <submittedName>
        <fullName evidence="9">CYP2J</fullName>
        <ecNumber evidence="9">1.14.14.1</ecNumber>
        <ecNumber evidence="9">1.14.14.73</ecNumber>
        <ecNumber evidence="9">1.14.14.74</ecNumber>
        <ecNumber evidence="9">1.14.14.75</ecNumber>
    </submittedName>
</protein>
<dbReference type="GO" id="GO:0005737">
    <property type="term" value="C:cytoplasm"/>
    <property type="evidence" value="ECO:0007669"/>
    <property type="project" value="TreeGrafter"/>
</dbReference>
<dbReference type="Proteomes" id="UP000507470">
    <property type="component" value="Unassembled WGS sequence"/>
</dbReference>
<dbReference type="GO" id="GO:0006805">
    <property type="term" value="P:xenobiotic metabolic process"/>
    <property type="evidence" value="ECO:0007669"/>
    <property type="project" value="TreeGrafter"/>
</dbReference>
<evidence type="ECO:0000256" key="4">
    <source>
        <dbReference type="ARBA" id="ARBA00023002"/>
    </source>
</evidence>